<evidence type="ECO:0000313" key="1">
    <source>
        <dbReference type="EMBL" id="BBF71189.1"/>
    </source>
</evidence>
<keyword evidence="2" id="KW-1185">Reference proteome</keyword>
<accession>A0ABN5WFV8</accession>
<sequence length="82" mass="8973">MLVHAASWMVHHRPPVARAHAGIRSSVSAPHVVHRLAPAVGPSRMPPGAVRGRIIEAVGIARVAALWWGIDRARRRVMDLPR</sequence>
<name>A0ABN5WFV8_9SPHN</name>
<reference evidence="1" key="1">
    <citation type="submission" date="2018-07" db="EMBL/GenBank/DDBJ databases">
        <title>Complete genome sequence of Sphingomonas bisphenolicum strain AO1, a bisphenol A degradative bacterium isolated from Japanese farm field.</title>
        <authorList>
            <person name="Murakami M."/>
            <person name="Koh M."/>
            <person name="Koba S."/>
            <person name="Matsumura Y."/>
        </authorList>
    </citation>
    <scope>NUCLEOTIDE SEQUENCE</scope>
    <source>
        <strain evidence="1">AO1</strain>
    </source>
</reference>
<gene>
    <name evidence="1" type="ORF">SBA_ch1_33890</name>
</gene>
<dbReference type="Proteomes" id="UP001059971">
    <property type="component" value="Chromosome 1"/>
</dbReference>
<protein>
    <submittedName>
        <fullName evidence="1">Uncharacterized protein</fullName>
    </submittedName>
</protein>
<evidence type="ECO:0000313" key="2">
    <source>
        <dbReference type="Proteomes" id="UP001059971"/>
    </source>
</evidence>
<proteinExistence type="predicted"/>
<dbReference type="EMBL" id="AP018817">
    <property type="protein sequence ID" value="BBF71189.1"/>
    <property type="molecule type" value="Genomic_DNA"/>
</dbReference>
<dbReference type="RefSeq" id="WP_261935285.1">
    <property type="nucleotide sequence ID" value="NZ_AP018817.1"/>
</dbReference>
<organism evidence="1 2">
    <name type="scientific">Sphingomonas bisphenolicum</name>
    <dbReference type="NCBI Taxonomy" id="296544"/>
    <lineage>
        <taxon>Bacteria</taxon>
        <taxon>Pseudomonadati</taxon>
        <taxon>Pseudomonadota</taxon>
        <taxon>Alphaproteobacteria</taxon>
        <taxon>Sphingomonadales</taxon>
        <taxon>Sphingomonadaceae</taxon>
        <taxon>Sphingomonas</taxon>
    </lineage>
</organism>